<reference evidence="4" key="1">
    <citation type="submission" date="2020-06" db="EMBL/GenBank/DDBJ databases">
        <title>WGS assembly of Ceratodon purpureus strain R40.</title>
        <authorList>
            <person name="Carey S.B."/>
            <person name="Jenkins J."/>
            <person name="Shu S."/>
            <person name="Lovell J.T."/>
            <person name="Sreedasyam A."/>
            <person name="Maumus F."/>
            <person name="Tiley G.P."/>
            <person name="Fernandez-Pozo N."/>
            <person name="Barry K."/>
            <person name="Chen C."/>
            <person name="Wang M."/>
            <person name="Lipzen A."/>
            <person name="Daum C."/>
            <person name="Saski C.A."/>
            <person name="Payton A.C."/>
            <person name="Mcbreen J.C."/>
            <person name="Conrad R.E."/>
            <person name="Kollar L.M."/>
            <person name="Olsson S."/>
            <person name="Huttunen S."/>
            <person name="Landis J.B."/>
            <person name="Wickett N.J."/>
            <person name="Johnson M.G."/>
            <person name="Rensing S.A."/>
            <person name="Grimwood J."/>
            <person name="Schmutz J."/>
            <person name="Mcdaniel S.F."/>
        </authorList>
    </citation>
    <scope>NUCLEOTIDE SEQUENCE</scope>
    <source>
        <strain evidence="4">R40</strain>
    </source>
</reference>
<protein>
    <submittedName>
        <fullName evidence="4">Uncharacterized protein</fullName>
    </submittedName>
</protein>
<evidence type="ECO:0000256" key="2">
    <source>
        <dbReference type="ARBA" id="ARBA00022729"/>
    </source>
</evidence>
<evidence type="ECO:0000313" key="5">
    <source>
        <dbReference type="Proteomes" id="UP000822688"/>
    </source>
</evidence>
<organism evidence="4 5">
    <name type="scientific">Ceratodon purpureus</name>
    <name type="common">Fire moss</name>
    <name type="synonym">Dicranum purpureum</name>
    <dbReference type="NCBI Taxonomy" id="3225"/>
    <lineage>
        <taxon>Eukaryota</taxon>
        <taxon>Viridiplantae</taxon>
        <taxon>Streptophyta</taxon>
        <taxon>Embryophyta</taxon>
        <taxon>Bryophyta</taxon>
        <taxon>Bryophytina</taxon>
        <taxon>Bryopsida</taxon>
        <taxon>Dicranidae</taxon>
        <taxon>Pseudoditrichales</taxon>
        <taxon>Ditrichaceae</taxon>
        <taxon>Ceratodon</taxon>
    </lineage>
</organism>
<evidence type="ECO:0000256" key="3">
    <source>
        <dbReference type="SAM" id="SignalP"/>
    </source>
</evidence>
<feature type="signal peptide" evidence="3">
    <location>
        <begin position="1"/>
        <end position="26"/>
    </location>
</feature>
<dbReference type="EMBL" id="CM026424">
    <property type="protein sequence ID" value="KAG0578754.1"/>
    <property type="molecule type" value="Genomic_DNA"/>
</dbReference>
<dbReference type="AlphaFoldDB" id="A0A8T0I5M3"/>
<sequence>MALSRGSKVALLFLAMMALATSPVICIAKDDVELVQADHQFLSTDHGDHGRKLLNIQCGSTKCGFNQVCCSGVCTNFMTDKNNCGICGKKCSKVCQFGLCDYGIGKF</sequence>
<keyword evidence="5" id="KW-1185">Reference proteome</keyword>
<name>A0A8T0I5M3_CERPU</name>
<keyword evidence="2 3" id="KW-0732">Signal</keyword>
<dbReference type="Proteomes" id="UP000822688">
    <property type="component" value="Chromosome 4"/>
</dbReference>
<dbReference type="OrthoDB" id="5421723at2759"/>
<evidence type="ECO:0000313" key="4">
    <source>
        <dbReference type="EMBL" id="KAG0578754.1"/>
    </source>
</evidence>
<comment type="caution">
    <text evidence="4">The sequence shown here is derived from an EMBL/GenBank/DDBJ whole genome shotgun (WGS) entry which is preliminary data.</text>
</comment>
<gene>
    <name evidence="4" type="ORF">KC19_4G047300</name>
</gene>
<dbReference type="InterPro" id="IPR006969">
    <property type="entry name" value="Stig-like"/>
</dbReference>
<feature type="chain" id="PRO_5035813604" evidence="3">
    <location>
        <begin position="27"/>
        <end position="107"/>
    </location>
</feature>
<accession>A0A8T0I5M3</accession>
<dbReference type="Pfam" id="PF04885">
    <property type="entry name" value="Stig1"/>
    <property type="match status" value="1"/>
</dbReference>
<evidence type="ECO:0000256" key="1">
    <source>
        <dbReference type="ARBA" id="ARBA00006010"/>
    </source>
</evidence>
<comment type="similarity">
    <text evidence="1">Belongs to the STIG1 family.</text>
</comment>
<proteinExistence type="inferred from homology"/>